<evidence type="ECO:0000259" key="5">
    <source>
        <dbReference type="Pfam" id="PF13472"/>
    </source>
</evidence>
<dbReference type="AlphaFoldDB" id="A0A1B9DZA4"/>
<dbReference type="Gene3D" id="3.40.50.1110">
    <property type="entry name" value="SGNH hydrolase"/>
    <property type="match status" value="1"/>
</dbReference>
<comment type="caution">
    <text evidence="7">The sequence shown here is derived from an EMBL/GenBank/DDBJ whole genome shotgun (WGS) entry which is preliminary data.</text>
</comment>
<reference evidence="8 10" key="3">
    <citation type="submission" date="2016-10" db="EMBL/GenBank/DDBJ databases">
        <authorList>
            <person name="Varghese N."/>
            <person name="Submissions S."/>
        </authorList>
    </citation>
    <scope>NUCLEOTIDE SEQUENCE [LARGE SCALE GENOMIC DNA]</scope>
    <source>
        <strain evidence="8 10">Gm-149</strain>
    </source>
</reference>
<dbReference type="CDD" id="cd01821">
    <property type="entry name" value="Rhamnogalacturan_acetylesterase_like"/>
    <property type="match status" value="1"/>
</dbReference>
<protein>
    <submittedName>
        <fullName evidence="8">Lysophospholipase L1</fullName>
    </submittedName>
    <submittedName>
        <fullName evidence="7">Rhamnogalacturonan acetylesterase</fullName>
    </submittedName>
</protein>
<accession>A0A1B9DZA4</accession>
<keyword evidence="4" id="KW-0732">Signal</keyword>
<dbReference type="InterPro" id="IPR013830">
    <property type="entry name" value="SGNH_hydro"/>
</dbReference>
<dbReference type="EMBL" id="FNEO01000003">
    <property type="protein sequence ID" value="SDJ42139.1"/>
    <property type="molecule type" value="Genomic_DNA"/>
</dbReference>
<feature type="domain" description="SGNH hydrolase-type esterase" evidence="5">
    <location>
        <begin position="190"/>
        <end position="349"/>
    </location>
</feature>
<evidence type="ECO:0000256" key="2">
    <source>
        <dbReference type="ARBA" id="ARBA00022801"/>
    </source>
</evidence>
<dbReference type="Proteomes" id="UP000321579">
    <property type="component" value="Unassembled WGS sequence"/>
</dbReference>
<evidence type="ECO:0000256" key="4">
    <source>
        <dbReference type="SAM" id="SignalP"/>
    </source>
</evidence>
<reference evidence="7" key="2">
    <citation type="submission" date="2016-03" db="EMBL/GenBank/DDBJ databases">
        <authorList>
            <person name="Ploux O."/>
        </authorList>
    </citation>
    <scope>NUCLEOTIDE SEQUENCE</scope>
    <source>
        <strain evidence="7">NBRC 105008</strain>
    </source>
</reference>
<evidence type="ECO:0000256" key="1">
    <source>
        <dbReference type="ARBA" id="ARBA00008668"/>
    </source>
</evidence>
<dbReference type="STRING" id="551990.SAMN05192550_2061"/>
<dbReference type="PANTHER" id="PTHR43695:SF1">
    <property type="entry name" value="RHAMNOGALACTURONAN ACETYLESTERASE"/>
    <property type="match status" value="1"/>
</dbReference>
<reference evidence="6 11" key="4">
    <citation type="submission" date="2019-07" db="EMBL/GenBank/DDBJ databases">
        <title>Whole genome shotgun sequence of Flavobacterium glycines NBRC 105008.</title>
        <authorList>
            <person name="Hosoyama A."/>
            <person name="Uohara A."/>
            <person name="Ohji S."/>
            <person name="Ichikawa N."/>
        </authorList>
    </citation>
    <scope>NUCLEOTIDE SEQUENCE [LARGE SCALE GENOMIC DNA]</scope>
    <source>
        <strain evidence="6 11">NBRC 105008</strain>
    </source>
</reference>
<comment type="similarity">
    <text evidence="1">Belongs to the 'GDSL' lipolytic enzyme family.</text>
</comment>
<dbReference type="Proteomes" id="UP000093226">
    <property type="component" value="Unassembled WGS sequence"/>
</dbReference>
<dbReference type="EMBL" id="BJVF01000003">
    <property type="protein sequence ID" value="GEL11314.1"/>
    <property type="molecule type" value="Genomic_DNA"/>
</dbReference>
<sequence>MKHLKKSFLSLLAISLFFSANAQKKQAALEFNFGEQAKSNSGTVINKVIEYSDALGYGFDFQSDKNLTFDKKSISASSPFYFSIKLPEGNYSVEVVLGGDTKAVTTVNAESRRLMLREIKTAEKEIKTERFIVNVRTGEFDGNKKIGLKPSEISGLNWDNKLTLEFLGTPNIQSIKITAVSKIRTLFIAGDSTVTDQGNEPWGSWGQYFPNYLTTDVSVANYACSGLALSSFKSGNRLEKILYLMQPGDYLFIEFGHNDEKAKGEGKGAWGQYTTLLKEFVSRTREKGGIPVLITPTQRRHFNADGTLEPTHGEFPDAMRKVAAEMKVPLIDITDMTTSMYESWDDELSKKAFVFYPANTFPNQEKALADNTHFCSFGANEVAKCVVQGIRDLKLDIAKNIKTTVPKYDPKKPSQPSEWTVPASVRIETTKPDGN</sequence>
<feature type="region of interest" description="Disordered" evidence="3">
    <location>
        <begin position="407"/>
        <end position="435"/>
    </location>
</feature>
<evidence type="ECO:0000313" key="11">
    <source>
        <dbReference type="Proteomes" id="UP000321579"/>
    </source>
</evidence>
<dbReference type="EMBL" id="LVEO01000001">
    <property type="protein sequence ID" value="OCB75019.1"/>
    <property type="molecule type" value="Genomic_DNA"/>
</dbReference>
<feature type="signal peptide" evidence="4">
    <location>
        <begin position="1"/>
        <end position="22"/>
    </location>
</feature>
<dbReference type="InterPro" id="IPR037459">
    <property type="entry name" value="RhgT-like"/>
</dbReference>
<evidence type="ECO:0000313" key="10">
    <source>
        <dbReference type="Proteomes" id="UP000182367"/>
    </source>
</evidence>
<dbReference type="OrthoDB" id="9807041at2"/>
<evidence type="ECO:0000313" key="9">
    <source>
        <dbReference type="Proteomes" id="UP000093226"/>
    </source>
</evidence>
<dbReference type="RefSeq" id="WP_066323766.1">
    <property type="nucleotide sequence ID" value="NZ_BJVF01000003.1"/>
</dbReference>
<feature type="chain" id="PRO_5044556293" evidence="4">
    <location>
        <begin position="23"/>
        <end position="435"/>
    </location>
</feature>
<evidence type="ECO:0000256" key="3">
    <source>
        <dbReference type="SAM" id="MobiDB-lite"/>
    </source>
</evidence>
<dbReference type="InterPro" id="IPR036514">
    <property type="entry name" value="SGNH_hydro_sf"/>
</dbReference>
<dbReference type="Pfam" id="PF13472">
    <property type="entry name" value="Lipase_GDSL_2"/>
    <property type="match status" value="1"/>
</dbReference>
<organism evidence="7 9">
    <name type="scientific">Flavobacterium glycines</name>
    <dbReference type="NCBI Taxonomy" id="551990"/>
    <lineage>
        <taxon>Bacteria</taxon>
        <taxon>Pseudomonadati</taxon>
        <taxon>Bacteroidota</taxon>
        <taxon>Flavobacteriia</taxon>
        <taxon>Flavobacteriales</taxon>
        <taxon>Flavobacteriaceae</taxon>
        <taxon>Flavobacterium</taxon>
    </lineage>
</organism>
<evidence type="ECO:0000313" key="8">
    <source>
        <dbReference type="EMBL" id="SDJ42139.1"/>
    </source>
</evidence>
<dbReference type="SUPFAM" id="SSF49785">
    <property type="entry name" value="Galactose-binding domain-like"/>
    <property type="match status" value="1"/>
</dbReference>
<dbReference type="SUPFAM" id="SSF52266">
    <property type="entry name" value="SGNH hydrolase"/>
    <property type="match status" value="1"/>
</dbReference>
<dbReference type="PANTHER" id="PTHR43695">
    <property type="entry name" value="PUTATIVE (AFU_ORTHOLOGUE AFUA_2G17250)-RELATED"/>
    <property type="match status" value="1"/>
</dbReference>
<reference evidence="9" key="1">
    <citation type="submission" date="2016-03" db="EMBL/GenBank/DDBJ databases">
        <title>Draft genome sequence of Paenibacillus glacialis DSM 22343.</title>
        <authorList>
            <person name="Shin S.-K."/>
            <person name="Yi H."/>
        </authorList>
    </citation>
    <scope>NUCLEOTIDE SEQUENCE [LARGE SCALE GENOMIC DNA]</scope>
    <source>
        <strain evidence="9">NBRC 105008</strain>
    </source>
</reference>
<proteinExistence type="inferred from homology"/>
<evidence type="ECO:0000313" key="6">
    <source>
        <dbReference type="EMBL" id="GEL11314.1"/>
    </source>
</evidence>
<name>A0A1B9DZA4_9FLAO</name>
<dbReference type="GO" id="GO:0016788">
    <property type="term" value="F:hydrolase activity, acting on ester bonds"/>
    <property type="evidence" value="ECO:0007669"/>
    <property type="project" value="UniProtKB-ARBA"/>
</dbReference>
<keyword evidence="10" id="KW-1185">Reference proteome</keyword>
<dbReference type="InterPro" id="IPR008979">
    <property type="entry name" value="Galactose-bd-like_sf"/>
</dbReference>
<keyword evidence="2" id="KW-0378">Hydrolase</keyword>
<evidence type="ECO:0000313" key="7">
    <source>
        <dbReference type="EMBL" id="OCB75019.1"/>
    </source>
</evidence>
<dbReference type="Proteomes" id="UP000182367">
    <property type="component" value="Unassembled WGS sequence"/>
</dbReference>
<dbReference type="Gene3D" id="2.60.120.430">
    <property type="entry name" value="Galactose-binding lectin"/>
    <property type="match status" value="1"/>
</dbReference>
<gene>
    <name evidence="7" type="ORF">FBGL_00700</name>
    <name evidence="6" type="ORF">FGL01_20530</name>
    <name evidence="8" type="ORF">SAMN05192550_2061</name>
</gene>